<proteinExistence type="predicted"/>
<dbReference type="EMBL" id="CM026428">
    <property type="protein sequence ID" value="KAG0567106.1"/>
    <property type="molecule type" value="Genomic_DNA"/>
</dbReference>
<dbReference type="OrthoDB" id="1937367at2759"/>
<protein>
    <submittedName>
        <fullName evidence="1">Uncharacterized protein</fullName>
    </submittedName>
</protein>
<evidence type="ECO:0000313" key="1">
    <source>
        <dbReference type="EMBL" id="KAG0567106.1"/>
    </source>
</evidence>
<dbReference type="InterPro" id="IPR011992">
    <property type="entry name" value="EF-hand-dom_pair"/>
</dbReference>
<dbReference type="SUPFAM" id="SSF47473">
    <property type="entry name" value="EF-hand"/>
    <property type="match status" value="1"/>
</dbReference>
<reference evidence="1" key="1">
    <citation type="submission" date="2020-06" db="EMBL/GenBank/DDBJ databases">
        <title>WGS assembly of Ceratodon purpureus strain R40.</title>
        <authorList>
            <person name="Carey S.B."/>
            <person name="Jenkins J."/>
            <person name="Shu S."/>
            <person name="Lovell J.T."/>
            <person name="Sreedasyam A."/>
            <person name="Maumus F."/>
            <person name="Tiley G.P."/>
            <person name="Fernandez-Pozo N."/>
            <person name="Barry K."/>
            <person name="Chen C."/>
            <person name="Wang M."/>
            <person name="Lipzen A."/>
            <person name="Daum C."/>
            <person name="Saski C.A."/>
            <person name="Payton A.C."/>
            <person name="Mcbreen J.C."/>
            <person name="Conrad R.E."/>
            <person name="Kollar L.M."/>
            <person name="Olsson S."/>
            <person name="Huttunen S."/>
            <person name="Landis J.B."/>
            <person name="Wickett N.J."/>
            <person name="Johnson M.G."/>
            <person name="Rensing S.A."/>
            <person name="Grimwood J."/>
            <person name="Schmutz J."/>
            <person name="Mcdaniel S.F."/>
        </authorList>
    </citation>
    <scope>NUCLEOTIDE SEQUENCE</scope>
    <source>
        <strain evidence="1">R40</strain>
    </source>
</reference>
<sequence length="196" mass="22270">MSDEGLPDEPLDDEPVIDLRYPVPPELGDKMKAAFPYFLRKGGHKTQIPDNTVGTIMRCACINPTEVQVQEIFAACKAKEKNATQRGYFEYDNFEQQVAQMQFNNPGCFQRKSKEKIMEALDTIFKGKKTAEVNEIRDVFLTRCDKFTLDECSKLAKAAADFDTKLVYFDEYADLLAKDGIPPPPDPLEPINESFR</sequence>
<comment type="caution">
    <text evidence="1">The sequence shown here is derived from an EMBL/GenBank/DDBJ whole genome shotgun (WGS) entry which is preliminary data.</text>
</comment>
<name>A0A8T0H582_CERPU</name>
<organism evidence="1 2">
    <name type="scientific">Ceratodon purpureus</name>
    <name type="common">Fire moss</name>
    <name type="synonym">Dicranum purpureum</name>
    <dbReference type="NCBI Taxonomy" id="3225"/>
    <lineage>
        <taxon>Eukaryota</taxon>
        <taxon>Viridiplantae</taxon>
        <taxon>Streptophyta</taxon>
        <taxon>Embryophyta</taxon>
        <taxon>Bryophyta</taxon>
        <taxon>Bryophytina</taxon>
        <taxon>Bryopsida</taxon>
        <taxon>Dicranidae</taxon>
        <taxon>Pseudoditrichales</taxon>
        <taxon>Ditrichaceae</taxon>
        <taxon>Ceratodon</taxon>
    </lineage>
</organism>
<accession>A0A8T0H582</accession>
<dbReference type="Gene3D" id="1.10.238.10">
    <property type="entry name" value="EF-hand"/>
    <property type="match status" value="1"/>
</dbReference>
<evidence type="ECO:0000313" key="2">
    <source>
        <dbReference type="Proteomes" id="UP000822688"/>
    </source>
</evidence>
<keyword evidence="2" id="KW-1185">Reference proteome</keyword>
<dbReference type="Proteomes" id="UP000822688">
    <property type="component" value="Chromosome 7"/>
</dbReference>
<dbReference type="AlphaFoldDB" id="A0A8T0H582"/>
<gene>
    <name evidence="1" type="ORF">KC19_7G110500</name>
</gene>